<protein>
    <submittedName>
        <fullName evidence="2">Antibiotic biosynthesis monooxygenase</fullName>
    </submittedName>
</protein>
<name>A0ABX5LXK9_9GAMM</name>
<feature type="transmembrane region" description="Helical" evidence="1">
    <location>
        <begin position="152"/>
        <end position="176"/>
    </location>
</feature>
<dbReference type="SUPFAM" id="SSF54909">
    <property type="entry name" value="Dimeric alpha+beta barrel"/>
    <property type="match status" value="1"/>
</dbReference>
<keyword evidence="3" id="KW-1185">Reference proteome</keyword>
<reference evidence="2 3" key="1">
    <citation type="submission" date="2015-03" db="EMBL/GenBank/DDBJ databases">
        <authorList>
            <person name="Krishnan R."/>
            <person name="Midha S."/>
            <person name="Patil P.B."/>
            <person name="Rameshkumar N."/>
        </authorList>
    </citation>
    <scope>NUCLEOTIDE SEQUENCE [LARGE SCALE GENOMIC DNA]</scope>
    <source>
        <strain evidence="2 3">L1E11</strain>
    </source>
</reference>
<dbReference type="EMBL" id="LAPT01000082">
    <property type="protein sequence ID" value="PXF30233.1"/>
    <property type="molecule type" value="Genomic_DNA"/>
</dbReference>
<keyword evidence="1" id="KW-0812">Transmembrane</keyword>
<dbReference type="PANTHER" id="PTHR40057:SF1">
    <property type="entry name" value="SLR1162 PROTEIN"/>
    <property type="match status" value="1"/>
</dbReference>
<evidence type="ECO:0000313" key="3">
    <source>
        <dbReference type="Proteomes" id="UP000248090"/>
    </source>
</evidence>
<comment type="caution">
    <text evidence="2">The sequence shown here is derived from an EMBL/GenBank/DDBJ whole genome shotgun (WGS) entry which is preliminary data.</text>
</comment>
<keyword evidence="2" id="KW-0560">Oxidoreductase</keyword>
<dbReference type="Proteomes" id="UP000248090">
    <property type="component" value="Unassembled WGS sequence"/>
</dbReference>
<keyword evidence="2" id="KW-0503">Monooxygenase</keyword>
<dbReference type="InterPro" id="IPR038762">
    <property type="entry name" value="ABM_predict"/>
</dbReference>
<keyword evidence="1" id="KW-1133">Transmembrane helix</keyword>
<sequence length="182" mass="21001">MNEQDVVTLIVRHRIKPGVDLAYEQWLRRTTQVAASYPGHLGVNVIRDLDRFVCVLRFCGTTELQSWLDSSDRKQLIDEVMPLLVEGDQFEVDGAREFWFTPGQILPPPRWKQACITFLVILPLSMLVPLLWRPAFQQWPWLGGFVPSNVVITLSIVLLVVYFFMPRVTALFSAWLEGRSRT</sequence>
<evidence type="ECO:0000256" key="1">
    <source>
        <dbReference type="SAM" id="Phobius"/>
    </source>
</evidence>
<dbReference type="PANTHER" id="PTHR40057">
    <property type="entry name" value="SLR1162 PROTEIN"/>
    <property type="match status" value="1"/>
</dbReference>
<accession>A0ABX5LXK9</accession>
<keyword evidence="1" id="KW-0472">Membrane</keyword>
<proteinExistence type="predicted"/>
<dbReference type="InterPro" id="IPR011008">
    <property type="entry name" value="Dimeric_a/b-barrel"/>
</dbReference>
<evidence type="ECO:0000313" key="2">
    <source>
        <dbReference type="EMBL" id="PXF30233.1"/>
    </source>
</evidence>
<dbReference type="GO" id="GO:0004497">
    <property type="term" value="F:monooxygenase activity"/>
    <property type="evidence" value="ECO:0007669"/>
    <property type="project" value="UniProtKB-KW"/>
</dbReference>
<organism evidence="2 3">
    <name type="scientific">Pokkaliibacter plantistimulans</name>
    <dbReference type="NCBI Taxonomy" id="1635171"/>
    <lineage>
        <taxon>Bacteria</taxon>
        <taxon>Pseudomonadati</taxon>
        <taxon>Pseudomonadota</taxon>
        <taxon>Gammaproteobacteria</taxon>
        <taxon>Oceanospirillales</taxon>
        <taxon>Balneatrichaceae</taxon>
        <taxon>Pokkaliibacter</taxon>
    </lineage>
</organism>
<gene>
    <name evidence="2" type="ORF">WH50_16895</name>
</gene>
<feature type="transmembrane region" description="Helical" evidence="1">
    <location>
        <begin position="114"/>
        <end position="132"/>
    </location>
</feature>